<dbReference type="EMBL" id="JACHEB010000003">
    <property type="protein sequence ID" value="MBB5327810.1"/>
    <property type="molecule type" value="Genomic_DNA"/>
</dbReference>
<proteinExistence type="predicted"/>
<sequence>MHSGVDWKSAPKTAQWWAVDANGEAHWFKSSNVTPLTDFWYTDSEQAPLFGYDGDWRESLTRGP</sequence>
<dbReference type="RefSeq" id="WP_183974852.1">
    <property type="nucleotide sequence ID" value="NZ_JACHEB010000003.1"/>
</dbReference>
<gene>
    <name evidence="1" type="ORF">HDF14_001416</name>
</gene>
<accession>A0A9X0QCH0</accession>
<organism evidence="1 2">
    <name type="scientific">Tunturiibacter gelidiferens</name>
    <dbReference type="NCBI Taxonomy" id="3069689"/>
    <lineage>
        <taxon>Bacteria</taxon>
        <taxon>Pseudomonadati</taxon>
        <taxon>Acidobacteriota</taxon>
        <taxon>Terriglobia</taxon>
        <taxon>Terriglobales</taxon>
        <taxon>Acidobacteriaceae</taxon>
        <taxon>Tunturiibacter</taxon>
    </lineage>
</organism>
<keyword evidence="2" id="KW-1185">Reference proteome</keyword>
<dbReference type="Proteomes" id="UP000535182">
    <property type="component" value="Unassembled WGS sequence"/>
</dbReference>
<dbReference type="AlphaFoldDB" id="A0A9X0QCH0"/>
<evidence type="ECO:0000313" key="1">
    <source>
        <dbReference type="EMBL" id="MBB5327810.1"/>
    </source>
</evidence>
<name>A0A9X0QCH0_9BACT</name>
<reference evidence="1 2" key="1">
    <citation type="submission" date="2020-08" db="EMBL/GenBank/DDBJ databases">
        <title>Genomic Encyclopedia of Type Strains, Phase IV (KMG-V): Genome sequencing to study the core and pangenomes of soil and plant-associated prokaryotes.</title>
        <authorList>
            <person name="Whitman W."/>
        </authorList>
    </citation>
    <scope>NUCLEOTIDE SEQUENCE [LARGE SCALE GENOMIC DNA]</scope>
    <source>
        <strain evidence="1 2">X5P2</strain>
    </source>
</reference>
<evidence type="ECO:0000313" key="2">
    <source>
        <dbReference type="Proteomes" id="UP000535182"/>
    </source>
</evidence>
<protein>
    <submittedName>
        <fullName evidence="1">Uncharacterized protein</fullName>
    </submittedName>
</protein>
<comment type="caution">
    <text evidence="1">The sequence shown here is derived from an EMBL/GenBank/DDBJ whole genome shotgun (WGS) entry which is preliminary data.</text>
</comment>